<evidence type="ECO:0000313" key="5">
    <source>
        <dbReference type="EMBL" id="KNX39251.1"/>
    </source>
</evidence>
<dbReference type="Gene3D" id="1.10.150.20">
    <property type="entry name" value="5' to 3' exonuclease, C-terminal subdomain"/>
    <property type="match status" value="1"/>
</dbReference>
<accession>A0A0L6CN86</accession>
<dbReference type="PANTHER" id="PTHR10133">
    <property type="entry name" value="DNA POLYMERASE I"/>
    <property type="match status" value="1"/>
</dbReference>
<keyword evidence="6" id="KW-1185">Reference proteome</keyword>
<dbReference type="AlphaFoldDB" id="A0A0L6CN86"/>
<dbReference type="GO" id="GO:0003677">
    <property type="term" value="F:DNA binding"/>
    <property type="evidence" value="ECO:0007669"/>
    <property type="project" value="InterPro"/>
</dbReference>
<comment type="catalytic activity">
    <reaction evidence="3">
        <text>DNA(n) + a 2'-deoxyribonucleoside 5'-triphosphate = DNA(n+1) + diphosphate</text>
        <dbReference type="Rhea" id="RHEA:22508"/>
        <dbReference type="Rhea" id="RHEA-COMP:17339"/>
        <dbReference type="Rhea" id="RHEA-COMP:17340"/>
        <dbReference type="ChEBI" id="CHEBI:33019"/>
        <dbReference type="ChEBI" id="CHEBI:61560"/>
        <dbReference type="ChEBI" id="CHEBI:173112"/>
        <dbReference type="EC" id="2.7.7.7"/>
    </reaction>
</comment>
<dbReference type="EC" id="2.7.7.7" evidence="1"/>
<dbReference type="InterPro" id="IPR001098">
    <property type="entry name" value="DNA-dir_DNA_pol_A_palm_dom"/>
</dbReference>
<protein>
    <recommendedName>
        <fullName evidence="1">DNA-directed DNA polymerase</fullName>
        <ecNumber evidence="1">2.7.7.7</ecNumber>
    </recommendedName>
</protein>
<dbReference type="InterPro" id="IPR002298">
    <property type="entry name" value="DNA_polymerase_A"/>
</dbReference>
<evidence type="ECO:0000256" key="2">
    <source>
        <dbReference type="ARBA" id="ARBA00022705"/>
    </source>
</evidence>
<dbReference type="GO" id="GO:0003887">
    <property type="term" value="F:DNA-directed DNA polymerase activity"/>
    <property type="evidence" value="ECO:0007669"/>
    <property type="project" value="UniProtKB-EC"/>
</dbReference>
<comment type="caution">
    <text evidence="5">The sequence shown here is derived from an EMBL/GenBank/DDBJ whole genome shotgun (WGS) entry which is preliminary data.</text>
</comment>
<proteinExistence type="predicted"/>
<evidence type="ECO:0000313" key="6">
    <source>
        <dbReference type="Proteomes" id="UP000037397"/>
    </source>
</evidence>
<dbReference type="SMART" id="SM00482">
    <property type="entry name" value="POLAc"/>
    <property type="match status" value="1"/>
</dbReference>
<dbReference type="Pfam" id="PF00476">
    <property type="entry name" value="DNA_pol_A"/>
    <property type="match status" value="1"/>
</dbReference>
<dbReference type="STRING" id="1631356.VV01_06465"/>
<sequence>METLVAEVARIEVAAAVRWVWWHRRAVAPLVAADVRLSRCWDVQEVHRLVVGGWSAEPDEVWAAAHALDPQARPSGPTGDLFDLTRPDEPVVRDDGFLSARCLEPSWPSGLQDCEQWAELALVVARRQQDLIRARSARAVSTAHSESGAAVLCAELEQHGLPLDRATMEQLITLAAGPRPESEAHAAALRRERDEHVLRHVPGRERTDLRNPAQVLQLLHAIGVRVDDTRSWRLEPYRAMHPVVEALLTWRKSERIATTYGWSWLDRFVGPDDRLRGEWTVCDGGAGRMTAGAGLHSLPAPLRPGVAAHDGHVLVRADLGQVEPRVLATVSGDRAFAAATVADDLYADVAARLRIERPVAKIAVLAAMYGQTSGAAGEALKGLHAAYPTAMAFLQRAADQGERGEAVMTWGGRLIPVSEGGDAGRRRAVGRFTRNAVIQGAAAELFKAWALTVRAAISGLGGEIVLCLHDELVLHVPEQYADEAVAAVHRTLASATHHWSGGAPVRFVADVSVVQRWSEAKD</sequence>
<name>A0A0L6CN86_9MICO</name>
<feature type="domain" description="DNA-directed DNA polymerase family A palm" evidence="4">
    <location>
        <begin position="302"/>
        <end position="480"/>
    </location>
</feature>
<evidence type="ECO:0000256" key="1">
    <source>
        <dbReference type="ARBA" id="ARBA00012417"/>
    </source>
</evidence>
<reference evidence="6" key="1">
    <citation type="submission" date="2015-03" db="EMBL/GenBank/DDBJ databases">
        <title>Luteipulveratus halotolerans sp. nov., a novel actinobacterium (Dermacoccaceae) from Sarawak, Malaysia.</title>
        <authorList>
            <person name="Juboi H."/>
            <person name="Basik A."/>
            <person name="Shamsul S.S."/>
            <person name="Arnold P."/>
            <person name="Schmitt E.K."/>
            <person name="Sanglier J.-J."/>
            <person name="Yeo T."/>
        </authorList>
    </citation>
    <scope>NUCLEOTIDE SEQUENCE [LARGE SCALE GENOMIC DNA]</scope>
    <source>
        <strain evidence="6">C296001</strain>
    </source>
</reference>
<dbReference type="InterPro" id="IPR043502">
    <property type="entry name" value="DNA/RNA_pol_sf"/>
</dbReference>
<dbReference type="PATRIC" id="fig|1631356.3.peg.1238"/>
<keyword evidence="2" id="KW-0235">DNA replication</keyword>
<dbReference type="GO" id="GO:0006302">
    <property type="term" value="P:double-strand break repair"/>
    <property type="evidence" value="ECO:0007669"/>
    <property type="project" value="TreeGrafter"/>
</dbReference>
<dbReference type="PANTHER" id="PTHR10133:SF27">
    <property type="entry name" value="DNA POLYMERASE NU"/>
    <property type="match status" value="1"/>
</dbReference>
<evidence type="ECO:0000256" key="3">
    <source>
        <dbReference type="ARBA" id="ARBA00049244"/>
    </source>
</evidence>
<dbReference type="SUPFAM" id="SSF56672">
    <property type="entry name" value="DNA/RNA polymerases"/>
    <property type="match status" value="1"/>
</dbReference>
<dbReference type="GO" id="GO:0006261">
    <property type="term" value="P:DNA-templated DNA replication"/>
    <property type="evidence" value="ECO:0007669"/>
    <property type="project" value="InterPro"/>
</dbReference>
<dbReference type="EMBL" id="LAIR01000002">
    <property type="protein sequence ID" value="KNX39251.1"/>
    <property type="molecule type" value="Genomic_DNA"/>
</dbReference>
<evidence type="ECO:0000259" key="4">
    <source>
        <dbReference type="SMART" id="SM00482"/>
    </source>
</evidence>
<dbReference type="Proteomes" id="UP000037397">
    <property type="component" value="Unassembled WGS sequence"/>
</dbReference>
<dbReference type="Gene3D" id="3.30.70.370">
    <property type="match status" value="1"/>
</dbReference>
<gene>
    <name evidence="5" type="ORF">VV01_06465</name>
</gene>
<organism evidence="5 6">
    <name type="scientific">Luteipulveratus halotolerans</name>
    <dbReference type="NCBI Taxonomy" id="1631356"/>
    <lineage>
        <taxon>Bacteria</taxon>
        <taxon>Bacillati</taxon>
        <taxon>Actinomycetota</taxon>
        <taxon>Actinomycetes</taxon>
        <taxon>Micrococcales</taxon>
        <taxon>Dermacoccaceae</taxon>
        <taxon>Luteipulveratus</taxon>
    </lineage>
</organism>